<dbReference type="Proteomes" id="UP000828251">
    <property type="component" value="Unassembled WGS sequence"/>
</dbReference>
<accession>A0A9D4AIT2</accession>
<name>A0A9D4AIT2_9ROSI</name>
<gene>
    <name evidence="1" type="ORF">J1N35_004951</name>
</gene>
<reference evidence="1 2" key="1">
    <citation type="journal article" date="2021" name="Plant Biotechnol. J.">
        <title>Multi-omics assisted identification of the key and species-specific regulatory components of drought-tolerant mechanisms in Gossypium stocksii.</title>
        <authorList>
            <person name="Yu D."/>
            <person name="Ke L."/>
            <person name="Zhang D."/>
            <person name="Wu Y."/>
            <person name="Sun Y."/>
            <person name="Mei J."/>
            <person name="Sun J."/>
            <person name="Sun Y."/>
        </authorList>
    </citation>
    <scope>NUCLEOTIDE SEQUENCE [LARGE SCALE GENOMIC DNA]</scope>
    <source>
        <strain evidence="2">cv. E1</strain>
        <tissue evidence="1">Leaf</tissue>
    </source>
</reference>
<keyword evidence="2" id="KW-1185">Reference proteome</keyword>
<sequence length="115" mass="12907">MALGVEEAVMGWDLSLRAQSKRVFAMNSIWLREDREGATGGSIFGERNLEYRPWGMRNKLGYGATIDPILGINLKGNMFSSSQRLKHLLAKQAYSSMEHDFKEGVLIGKEGKKKT</sequence>
<protein>
    <submittedName>
        <fullName evidence="1">Uncharacterized protein</fullName>
    </submittedName>
</protein>
<proteinExistence type="predicted"/>
<evidence type="ECO:0000313" key="1">
    <source>
        <dbReference type="EMBL" id="KAH1121791.1"/>
    </source>
</evidence>
<organism evidence="1 2">
    <name type="scientific">Gossypium stocksii</name>
    <dbReference type="NCBI Taxonomy" id="47602"/>
    <lineage>
        <taxon>Eukaryota</taxon>
        <taxon>Viridiplantae</taxon>
        <taxon>Streptophyta</taxon>
        <taxon>Embryophyta</taxon>
        <taxon>Tracheophyta</taxon>
        <taxon>Spermatophyta</taxon>
        <taxon>Magnoliopsida</taxon>
        <taxon>eudicotyledons</taxon>
        <taxon>Gunneridae</taxon>
        <taxon>Pentapetalae</taxon>
        <taxon>rosids</taxon>
        <taxon>malvids</taxon>
        <taxon>Malvales</taxon>
        <taxon>Malvaceae</taxon>
        <taxon>Malvoideae</taxon>
        <taxon>Gossypium</taxon>
    </lineage>
</organism>
<dbReference type="EMBL" id="JAIQCV010000002">
    <property type="protein sequence ID" value="KAH1121791.1"/>
    <property type="molecule type" value="Genomic_DNA"/>
</dbReference>
<evidence type="ECO:0000313" key="2">
    <source>
        <dbReference type="Proteomes" id="UP000828251"/>
    </source>
</evidence>
<dbReference type="OrthoDB" id="986592at2759"/>
<dbReference type="AlphaFoldDB" id="A0A9D4AIT2"/>
<comment type="caution">
    <text evidence="1">The sequence shown here is derived from an EMBL/GenBank/DDBJ whole genome shotgun (WGS) entry which is preliminary data.</text>
</comment>